<dbReference type="Proteomes" id="UP000250043">
    <property type="component" value="Unassembled WGS sequence"/>
</dbReference>
<feature type="transmembrane region" description="Helical" evidence="1">
    <location>
        <begin position="233"/>
        <end position="254"/>
    </location>
</feature>
<gene>
    <name evidence="2" type="ORF">OBBRIDRAFT_826431</name>
</gene>
<keyword evidence="1" id="KW-0472">Membrane</keyword>
<dbReference type="EMBL" id="KV722422">
    <property type="protein sequence ID" value="OCH89649.1"/>
    <property type="molecule type" value="Genomic_DNA"/>
</dbReference>
<accession>A0A8E2DL97</accession>
<feature type="transmembrane region" description="Helical" evidence="1">
    <location>
        <begin position="47"/>
        <end position="66"/>
    </location>
</feature>
<keyword evidence="3" id="KW-1185">Reference proteome</keyword>
<keyword evidence="1" id="KW-0812">Transmembrane</keyword>
<protein>
    <submittedName>
        <fullName evidence="2">Uncharacterized protein</fullName>
    </submittedName>
</protein>
<evidence type="ECO:0000313" key="2">
    <source>
        <dbReference type="EMBL" id="OCH89649.1"/>
    </source>
</evidence>
<reference evidence="2 3" key="1">
    <citation type="submission" date="2016-07" db="EMBL/GenBank/DDBJ databases">
        <title>Draft genome of the white-rot fungus Obba rivulosa 3A-2.</title>
        <authorList>
            <consortium name="DOE Joint Genome Institute"/>
            <person name="Miettinen O."/>
            <person name="Riley R."/>
            <person name="Acob R."/>
            <person name="Barry K."/>
            <person name="Cullen D."/>
            <person name="De Vries R."/>
            <person name="Hainaut M."/>
            <person name="Hatakka A."/>
            <person name="Henrissat B."/>
            <person name="Hilden K."/>
            <person name="Kuo R."/>
            <person name="Labutti K."/>
            <person name="Lipzen A."/>
            <person name="Makela M.R."/>
            <person name="Sandor L."/>
            <person name="Spatafora J.W."/>
            <person name="Grigoriev I.V."/>
            <person name="Hibbett D.S."/>
        </authorList>
    </citation>
    <scope>NUCLEOTIDE SEQUENCE [LARGE SCALE GENOMIC DNA]</scope>
    <source>
        <strain evidence="2 3">3A-2</strain>
    </source>
</reference>
<evidence type="ECO:0000256" key="1">
    <source>
        <dbReference type="SAM" id="Phobius"/>
    </source>
</evidence>
<proteinExistence type="predicted"/>
<sequence length="328" mass="35824">MPLPIIQARIFTFMFSSFFLGVHLTTTTICLWALLVRNPSRGRKIHYGFLAVTLVMACIGSLDVSVDAVTNVRVWTTGDIKLFTDETQWMNLTKNIDISLQLLIGDAVLTYRCWIVYERKWLAIIPSLTIWLGSVSVAILLMVRSVTAIGSSGINAPSLVSVTAAQQALTVGLNTLTSSLIILRIWKVSSSIRMYMVGQDRLLYAIRVIAESGSMYAMSAAICLATILARSTAVYITADCLVQITGICFNLIIIRFDHNLASRSQVDTELNSRAIPLSSLSPSARGMSNTARSARCMEIAVSQDTEVDNGSFTAEMKAGELKLQPLGA</sequence>
<feature type="transmembrane region" description="Helical" evidence="1">
    <location>
        <begin position="121"/>
        <end position="143"/>
    </location>
</feature>
<keyword evidence="1" id="KW-1133">Transmembrane helix</keyword>
<evidence type="ECO:0000313" key="3">
    <source>
        <dbReference type="Proteomes" id="UP000250043"/>
    </source>
</evidence>
<feature type="transmembrane region" description="Helical" evidence="1">
    <location>
        <begin position="204"/>
        <end position="227"/>
    </location>
</feature>
<dbReference type="AlphaFoldDB" id="A0A8E2DL97"/>
<name>A0A8E2DL97_9APHY</name>
<feature type="transmembrane region" description="Helical" evidence="1">
    <location>
        <begin position="12"/>
        <end position="35"/>
    </location>
</feature>
<feature type="transmembrane region" description="Helical" evidence="1">
    <location>
        <begin position="163"/>
        <end position="183"/>
    </location>
</feature>
<dbReference type="OrthoDB" id="3357408at2759"/>
<organism evidence="2 3">
    <name type="scientific">Obba rivulosa</name>
    <dbReference type="NCBI Taxonomy" id="1052685"/>
    <lineage>
        <taxon>Eukaryota</taxon>
        <taxon>Fungi</taxon>
        <taxon>Dikarya</taxon>
        <taxon>Basidiomycota</taxon>
        <taxon>Agaricomycotina</taxon>
        <taxon>Agaricomycetes</taxon>
        <taxon>Polyporales</taxon>
        <taxon>Gelatoporiaceae</taxon>
        <taxon>Obba</taxon>
    </lineage>
</organism>